<feature type="compositionally biased region" description="Basic and acidic residues" evidence="1">
    <location>
        <begin position="354"/>
        <end position="378"/>
    </location>
</feature>
<keyword evidence="3" id="KW-1185">Reference proteome</keyword>
<dbReference type="Proteomes" id="UP001172155">
    <property type="component" value="Unassembled WGS sequence"/>
</dbReference>
<accession>A0AA40EK31</accession>
<dbReference type="PANTHER" id="PTHR47048:SF1">
    <property type="entry name" value="PROTEIN SCAF11"/>
    <property type="match status" value="1"/>
</dbReference>
<feature type="compositionally biased region" description="Low complexity" evidence="1">
    <location>
        <begin position="64"/>
        <end position="74"/>
    </location>
</feature>
<dbReference type="GO" id="GO:0003723">
    <property type="term" value="F:RNA binding"/>
    <property type="evidence" value="ECO:0007669"/>
    <property type="project" value="TreeGrafter"/>
</dbReference>
<proteinExistence type="predicted"/>
<feature type="compositionally biased region" description="Polar residues" evidence="1">
    <location>
        <begin position="166"/>
        <end position="184"/>
    </location>
</feature>
<evidence type="ECO:0000256" key="1">
    <source>
        <dbReference type="SAM" id="MobiDB-lite"/>
    </source>
</evidence>
<feature type="compositionally biased region" description="Low complexity" evidence="1">
    <location>
        <begin position="502"/>
        <end position="513"/>
    </location>
</feature>
<feature type="compositionally biased region" description="Basic residues" evidence="1">
    <location>
        <begin position="379"/>
        <end position="399"/>
    </location>
</feature>
<feature type="compositionally biased region" description="Pro residues" evidence="1">
    <location>
        <begin position="218"/>
        <end position="237"/>
    </location>
</feature>
<name>A0AA40EK31_9PEZI</name>
<dbReference type="AlphaFoldDB" id="A0AA40EK31"/>
<feature type="region of interest" description="Disordered" evidence="1">
    <location>
        <begin position="1"/>
        <end position="538"/>
    </location>
</feature>
<reference evidence="2" key="1">
    <citation type="submission" date="2023-06" db="EMBL/GenBank/DDBJ databases">
        <title>Genome-scale phylogeny and comparative genomics of the fungal order Sordariales.</title>
        <authorList>
            <consortium name="Lawrence Berkeley National Laboratory"/>
            <person name="Hensen N."/>
            <person name="Bonometti L."/>
            <person name="Westerberg I."/>
            <person name="Brannstrom I.O."/>
            <person name="Guillou S."/>
            <person name="Cros-Aarteil S."/>
            <person name="Calhoun S."/>
            <person name="Haridas S."/>
            <person name="Kuo A."/>
            <person name="Mondo S."/>
            <person name="Pangilinan J."/>
            <person name="Riley R."/>
            <person name="LaButti K."/>
            <person name="Andreopoulos B."/>
            <person name="Lipzen A."/>
            <person name="Chen C."/>
            <person name="Yanf M."/>
            <person name="Daum C."/>
            <person name="Ng V."/>
            <person name="Clum A."/>
            <person name="Steindorff A."/>
            <person name="Ohm R."/>
            <person name="Martin F."/>
            <person name="Silar P."/>
            <person name="Natvig D."/>
            <person name="Lalanne C."/>
            <person name="Gautier V."/>
            <person name="Ament-velasquez S.L."/>
            <person name="Kruys A."/>
            <person name="Hutchinson M.I."/>
            <person name="Powell A.J."/>
            <person name="Barry K."/>
            <person name="Miller A.N."/>
            <person name="Grigoriev I.V."/>
            <person name="Debuchy R."/>
            <person name="Gladieux P."/>
            <person name="Thoren M.H."/>
            <person name="Johannesson H."/>
        </authorList>
    </citation>
    <scope>NUCLEOTIDE SEQUENCE</scope>
    <source>
        <strain evidence="2">SMH3187-1</strain>
    </source>
</reference>
<dbReference type="PANTHER" id="PTHR47048">
    <property type="entry name" value="PROTEIN SCAF11"/>
    <property type="match status" value="1"/>
</dbReference>
<dbReference type="EMBL" id="JAUKUD010000006">
    <property type="protein sequence ID" value="KAK0740830.1"/>
    <property type="molecule type" value="Genomic_DNA"/>
</dbReference>
<comment type="caution">
    <text evidence="2">The sequence shown here is derived from an EMBL/GenBank/DDBJ whole genome shotgun (WGS) entry which is preliminary data.</text>
</comment>
<evidence type="ECO:0000313" key="2">
    <source>
        <dbReference type="EMBL" id="KAK0740830.1"/>
    </source>
</evidence>
<feature type="compositionally biased region" description="Basic and acidic residues" evidence="1">
    <location>
        <begin position="291"/>
        <end position="301"/>
    </location>
</feature>
<feature type="compositionally biased region" description="Low complexity" evidence="1">
    <location>
        <begin position="523"/>
        <end position="532"/>
    </location>
</feature>
<protein>
    <submittedName>
        <fullName evidence="2">Uncharacterized protein</fullName>
    </submittedName>
</protein>
<feature type="compositionally biased region" description="Pro residues" evidence="1">
    <location>
        <begin position="318"/>
        <end position="327"/>
    </location>
</feature>
<organism evidence="2 3">
    <name type="scientific">Schizothecium vesticola</name>
    <dbReference type="NCBI Taxonomy" id="314040"/>
    <lineage>
        <taxon>Eukaryota</taxon>
        <taxon>Fungi</taxon>
        <taxon>Dikarya</taxon>
        <taxon>Ascomycota</taxon>
        <taxon>Pezizomycotina</taxon>
        <taxon>Sordariomycetes</taxon>
        <taxon>Sordariomycetidae</taxon>
        <taxon>Sordariales</taxon>
        <taxon>Schizotheciaceae</taxon>
        <taxon>Schizothecium</taxon>
    </lineage>
</organism>
<feature type="compositionally biased region" description="Basic and acidic residues" evidence="1">
    <location>
        <begin position="186"/>
        <end position="200"/>
    </location>
</feature>
<feature type="compositionally biased region" description="Basic and acidic residues" evidence="1">
    <location>
        <begin position="410"/>
        <end position="433"/>
    </location>
</feature>
<sequence>MEDTPGTPEAHPSADDDEDLGAVFNDLRLSAQRPILQPVSRSARKRAESLFSSSAPLHHTSKLAASEASYQEASQRMKYLLSDSKDPDHLAARKRRPFVPKSNSGISIDKSLFTPSSRNPFHSPPQPSKKRSRSWDSSGSPRKRVRELRQTDIRCFLFTKTGAHSAPSTQPVQPEISSTYNTIPEETGHEEDPPDARDSQDMGDFEMDIPQMDGAWDGPPPPPSMPQFPLPNRPNRPPRGGRNRPRPPGLPTQANVIPLGTSSRPSGQHDDHQQLAGQSLPSRFANYPASRYEDGEVRRYGAGESYRPYNRDRSPRPNRSPRPARSPPPRERGRTPPPGSDSYVPGRSPRRRSRSGDRGGGADRYRRERSREAQSWRRDRSRSRPRSPIRRSSPRRSPMRRNSPPRYGSPRRDRDDRNDRRSPRRDFDRDRDIRRRSRSPFRDRMSRNRSPLRRSPPPAPPRANVYRPRSRSPERREDRYVGPSYRRPSPPRDSVNASAINSRSASGRSSPRPSSRRGRDGPSRPQSPLRSPRVTKSP</sequence>
<feature type="compositionally biased region" description="Basic and acidic residues" evidence="1">
    <location>
        <begin position="471"/>
        <end position="480"/>
    </location>
</feature>
<dbReference type="GO" id="GO:0000245">
    <property type="term" value="P:spliceosomal complex assembly"/>
    <property type="evidence" value="ECO:0007669"/>
    <property type="project" value="TreeGrafter"/>
</dbReference>
<gene>
    <name evidence="2" type="ORF">B0T18DRAFT_217606</name>
</gene>
<evidence type="ECO:0000313" key="3">
    <source>
        <dbReference type="Proteomes" id="UP001172155"/>
    </source>
</evidence>
<feature type="compositionally biased region" description="Polar residues" evidence="1">
    <location>
        <begin position="252"/>
        <end position="266"/>
    </location>
</feature>